<dbReference type="STRING" id="2094558.A0A314UM06"/>
<keyword evidence="2" id="KW-1185">Reference proteome</keyword>
<dbReference type="PANTHER" id="PTHR21004:SF0">
    <property type="entry name" value="PEROXISOMAL LEADER PEPTIDE-PROCESSING PROTEASE"/>
    <property type="match status" value="1"/>
</dbReference>
<dbReference type="AlphaFoldDB" id="A0A314UM06"/>
<dbReference type="EMBL" id="PJQY01003304">
    <property type="protein sequence ID" value="PQM38543.1"/>
    <property type="molecule type" value="Genomic_DNA"/>
</dbReference>
<organism evidence="1 2">
    <name type="scientific">Prunus yedoensis var. nudiflora</name>
    <dbReference type="NCBI Taxonomy" id="2094558"/>
    <lineage>
        <taxon>Eukaryota</taxon>
        <taxon>Viridiplantae</taxon>
        <taxon>Streptophyta</taxon>
        <taxon>Embryophyta</taxon>
        <taxon>Tracheophyta</taxon>
        <taxon>Spermatophyta</taxon>
        <taxon>Magnoliopsida</taxon>
        <taxon>eudicotyledons</taxon>
        <taxon>Gunneridae</taxon>
        <taxon>Pentapetalae</taxon>
        <taxon>rosids</taxon>
        <taxon>fabids</taxon>
        <taxon>Rosales</taxon>
        <taxon>Rosaceae</taxon>
        <taxon>Amygdaloideae</taxon>
        <taxon>Amygdaleae</taxon>
        <taxon>Prunus</taxon>
    </lineage>
</organism>
<evidence type="ECO:0000313" key="2">
    <source>
        <dbReference type="Proteomes" id="UP000250321"/>
    </source>
</evidence>
<dbReference type="GO" id="GO:0004252">
    <property type="term" value="F:serine-type endopeptidase activity"/>
    <property type="evidence" value="ECO:0007669"/>
    <property type="project" value="InterPro"/>
</dbReference>
<sequence length="161" mass="17898">MGLPEIVDFARNLAVMVRVKGPDPKGLKMRNHAFHHYHSGTTTISASGMLLPNTLYDSDVAQQLFGGDSERSPALVVTVASIVEPFLSLQHREGLIQGRPQFIPGVQIDIMVEDEMRFHKDSEDLDKGLHAEGACNNSSSLSEDFNHLFPLRLVDNRSCYH</sequence>
<accession>A0A314UM06</accession>
<dbReference type="GO" id="GO:0016485">
    <property type="term" value="P:protein processing"/>
    <property type="evidence" value="ECO:0007669"/>
    <property type="project" value="InterPro"/>
</dbReference>
<name>A0A314UM06_PRUYE</name>
<comment type="caution">
    <text evidence="1">The sequence shown here is derived from an EMBL/GenBank/DDBJ whole genome shotgun (WGS) entry which is preliminary data.</text>
</comment>
<dbReference type="PANTHER" id="PTHR21004">
    <property type="entry name" value="SERINE PROTEASE-RELATED"/>
    <property type="match status" value="1"/>
</dbReference>
<dbReference type="InterPro" id="IPR039245">
    <property type="entry name" value="TYSND1/DEG15"/>
</dbReference>
<dbReference type="GO" id="GO:0005777">
    <property type="term" value="C:peroxisome"/>
    <property type="evidence" value="ECO:0007669"/>
    <property type="project" value="InterPro"/>
</dbReference>
<evidence type="ECO:0000313" key="1">
    <source>
        <dbReference type="EMBL" id="PQM38543.1"/>
    </source>
</evidence>
<gene>
    <name evidence="1" type="ORF">Pyn_03828</name>
</gene>
<proteinExistence type="predicted"/>
<reference evidence="1 2" key="1">
    <citation type="submission" date="2018-02" db="EMBL/GenBank/DDBJ databases">
        <title>Draft genome of wild Prunus yedoensis var. nudiflora.</title>
        <authorList>
            <person name="Baek S."/>
            <person name="Kim J.-H."/>
            <person name="Choi K."/>
            <person name="Kim G.-B."/>
            <person name="Cho A."/>
            <person name="Jang H."/>
            <person name="Shin C.-H."/>
            <person name="Yu H.-J."/>
            <person name="Mun J.-H."/>
        </authorList>
    </citation>
    <scope>NUCLEOTIDE SEQUENCE [LARGE SCALE GENOMIC DNA]</scope>
    <source>
        <strain evidence="2">cv. Jeju island</strain>
        <tissue evidence="1">Leaf</tissue>
    </source>
</reference>
<dbReference type="Proteomes" id="UP000250321">
    <property type="component" value="Unassembled WGS sequence"/>
</dbReference>
<dbReference type="OrthoDB" id="1725373at2759"/>
<protein>
    <submittedName>
        <fullName evidence="1">Uncharacterized protein</fullName>
    </submittedName>
</protein>